<accession>A0AC55D069</accession>
<sequence>MQPPPPTAPAGVPGPPPMGTPRGTVFWSSSPYRRRAPGPAPSAPVTCPLQPVTDPFAFSRQVPQEASLDPGPGLNPRFPQQPALSPSQGPCEPGPTLLPQPGMGSSPFTAPLTSPGLSGPESDRSPARGPASVVDLPSPPDPPQFVPRVNSDSLQGVAPGPARPLSRQDPHDRAGAPSTTSFPQPSQQVPGPWPPAQGGLQPPHHGAVRPHLTPQPGGHQGLSHEQHYHPPAPGPGPWAEDERSEAACLQSGGLSATPFDPENTFRQSPRVGPAWVSPGFRQSPGEPAVGSPLAQGHSAHHRQHYPPWPGPSSGAGSLLPHSGEAENEEDLSRSTESVGTAGPSSFDAFAPGQPPPAAHLGPGSLCQPALQGPSGETSQPATGNSAVEMWGGAAGGGTHSALGSRWENVENLEFVQNQEVLPSEPLPLPPSPPSEPFRYSAHSGHRVTSHTGAGGPHRDGPNTALLPLRPEGVPSSYGSQGSPGGSALCPQELAHTFIQQEVGKPEEEAPGSFFQQIDSSPVGAEIEAAPGSQPFRPRLPPPSTPSPPKPTGVFQTSANSSFEPVSSHMIGVKPMEADQANVVGEVRGSHTRQRRPRGPAAPGNLEQPPDNMETLFMPLAPGSTVDAGHGLPHGGRPSAETRLATPEKRPSARAHGTSKCESPATTLWAQNELPDFGGNVLLAPAAPVLYVPVKPQAPEVVQPPDEGLCGQQSHAPGPAPPNGGQEGVGASENLENPPKVGEEEAGPPQASSGSSHMALLASPPPGSVCSPQASAAPPSSLSVSSSGPHERGLAQRDSGVGGRPACGEGTPSLRGLPGAHVSSTLPGILAPSGFPQAASPDRLATQPASTLAQPPPAGAQRSRDAENVPPPGAVPGDSSREVSSGALDFTMTKPGAGQKGAERAQPEVGPPPQPAVAPPQPRAALLGSPSPGSPPAPDQAHGATPQPAASPALADPGQQAQPCPPRFSSVSVTSTNSSQVAGRSELPWPPLPADYSSYYYYRPFYDAYSQYPPQYPPEPATAPAYYQDTYSAYRPYDSADGYRCPEPERPSSRASHCSDRPAPRPGYPEGYYSSKGGWSSQSDYYASYYSGQYDYGDPARWDPYHYTARFRDARAYDRKYWYDAQYSPYRKEPYAYGDRADKDEDSWRYDPRFASSFEEDLELHRDPYGEEGDRHSVHSEHSAQSLHSRRSSFSTHSQQSQIHRNHHMEAPAGPSSFHGDYSYGAYGGNFNSLQGFPEYGYPADASWPTTESAPSRPTSPEKFSVPHVCARFGPGGQLVKVIPNLPSEGQPALVEVHSMEVLLQHSPEQDEMRAFPGPLGKCDTHKVDVINFAQNKATRCLQSDSIVDRESASLLWSLIVLLCRQNGTVVGTDIAELLLRDHKTVWLPGKSPNEANLIDFTSEAVEQVEEEESGEAQLSFLTDSQAAGTEPLEQETEHFRELLLYGRRKDALESAMKKGLWGHALLLASKMDSRTHARVMTRFANSLPINDPLQTVYQLLSGRMPAASTCCGDEKWGDWRSHLAMVLSNLNDNLEVASRTMVTMGDTLAAKGLLGAAHFCYLMAQAAFGVYTKKSAKLVLIGSNHSLPFSKFAINEAIQRTEAYEYAQSLGAHTCSLPHFQVFKFIYACRLADMGLATQAFHYCEVIAKSVLAQPQAHSAVLISQLVQVASKLRLFDPQLKERPEEEAFVEPAWLVQLQQVEKQVQEGATVWWQDGALSSQGPATPSSEAEPCEAPGPQAPLLALPLPGTELSGPGVHLLPSAPQTPPARAPMLPVPPPGLNEPGPGFAPPVSAIGFPESPWPDPTVPCPGLPQDASRWQDPGTLPQELPRRDTHSELREEDFGGNTPHLDSARPPKDLEPPLGWEQVDSGGTAESEPKRPVKGARKEASEPKKSAESWFSRWLPGKKKTEAYLPDDKNKSIVWDEQKNQWVNLNEPEEGKKAPPPPPTAFPKAPQAAPPGPGGPPRAAVNVFSRKAGGTRARYVDVLNPSGTTRGDPVLAPAEFFAPLAPLPIPVHVFAPGSDTEEPQSPGVGSPGGQAAAGGQTRPEPTSETKTVTPAARSLGSKLPPCSVDTSRGGEVSLGYLALVQRACFLWTDTNHRPRPLERNRCLPTSPGPRSPLGKCGRFWDAQPLVPAHNDRSLSSRFPLGGVSDSNGTSGLSETDPAAGHIGLSLSFVFVCVAALTYL</sequence>
<protein>
    <submittedName>
        <fullName evidence="2">Protein transport protein Sec16A isoform X1</fullName>
    </submittedName>
</protein>
<name>A0AC55D069_ECHTE</name>
<proteinExistence type="predicted"/>
<keyword evidence="1" id="KW-1185">Reference proteome</keyword>
<gene>
    <name evidence="2" type="primary">SEC16A</name>
</gene>
<reference evidence="2" key="1">
    <citation type="submission" date="2025-08" db="UniProtKB">
        <authorList>
            <consortium name="RefSeq"/>
        </authorList>
    </citation>
    <scope>IDENTIFICATION</scope>
</reference>
<evidence type="ECO:0000313" key="2">
    <source>
        <dbReference type="RefSeq" id="XP_045145139.1"/>
    </source>
</evidence>
<organism evidence="1 2">
    <name type="scientific">Echinops telfairi</name>
    <name type="common">Lesser hedgehog tenrec</name>
    <dbReference type="NCBI Taxonomy" id="9371"/>
    <lineage>
        <taxon>Eukaryota</taxon>
        <taxon>Metazoa</taxon>
        <taxon>Chordata</taxon>
        <taxon>Craniata</taxon>
        <taxon>Vertebrata</taxon>
        <taxon>Euteleostomi</taxon>
        <taxon>Mammalia</taxon>
        <taxon>Eutheria</taxon>
        <taxon>Afrotheria</taxon>
        <taxon>Tenrecidae</taxon>
        <taxon>Tenrecinae</taxon>
        <taxon>Echinops</taxon>
    </lineage>
</organism>
<evidence type="ECO:0000313" key="1">
    <source>
        <dbReference type="Proteomes" id="UP000694863"/>
    </source>
</evidence>
<dbReference type="RefSeq" id="XP_045145139.1">
    <property type="nucleotide sequence ID" value="XM_045289204.1"/>
</dbReference>
<dbReference type="Proteomes" id="UP000694863">
    <property type="component" value="Unplaced"/>
</dbReference>